<keyword evidence="9" id="KW-1185">Reference proteome</keyword>
<feature type="transmembrane region" description="Helical" evidence="6">
    <location>
        <begin position="114"/>
        <end position="140"/>
    </location>
</feature>
<feature type="transmembrane region" description="Helical" evidence="6">
    <location>
        <begin position="321"/>
        <end position="341"/>
    </location>
</feature>
<evidence type="ECO:0000259" key="7">
    <source>
        <dbReference type="PROSITE" id="PS50850"/>
    </source>
</evidence>
<dbReference type="PROSITE" id="PS00217">
    <property type="entry name" value="SUGAR_TRANSPORT_2"/>
    <property type="match status" value="1"/>
</dbReference>
<evidence type="ECO:0000313" key="9">
    <source>
        <dbReference type="Proteomes" id="UP000250266"/>
    </source>
</evidence>
<dbReference type="GO" id="GO:0022857">
    <property type="term" value="F:transmembrane transporter activity"/>
    <property type="evidence" value="ECO:0007669"/>
    <property type="project" value="InterPro"/>
</dbReference>
<reference evidence="8 9" key="1">
    <citation type="journal article" date="2016" name="Nat. Commun.">
        <title>Ectomycorrhizal ecology is imprinted in the genome of the dominant symbiotic fungus Cenococcum geophilum.</title>
        <authorList>
            <consortium name="DOE Joint Genome Institute"/>
            <person name="Peter M."/>
            <person name="Kohler A."/>
            <person name="Ohm R.A."/>
            <person name="Kuo A."/>
            <person name="Krutzmann J."/>
            <person name="Morin E."/>
            <person name="Arend M."/>
            <person name="Barry K.W."/>
            <person name="Binder M."/>
            <person name="Choi C."/>
            <person name="Clum A."/>
            <person name="Copeland A."/>
            <person name="Grisel N."/>
            <person name="Haridas S."/>
            <person name="Kipfer T."/>
            <person name="LaButti K."/>
            <person name="Lindquist E."/>
            <person name="Lipzen A."/>
            <person name="Maire R."/>
            <person name="Meier B."/>
            <person name="Mihaltcheva S."/>
            <person name="Molinier V."/>
            <person name="Murat C."/>
            <person name="Poggeler S."/>
            <person name="Quandt C.A."/>
            <person name="Sperisen C."/>
            <person name="Tritt A."/>
            <person name="Tisserant E."/>
            <person name="Crous P.W."/>
            <person name="Henrissat B."/>
            <person name="Nehls U."/>
            <person name="Egli S."/>
            <person name="Spatafora J.W."/>
            <person name="Grigoriev I.V."/>
            <person name="Martin F.M."/>
        </authorList>
    </citation>
    <scope>NUCLEOTIDE SEQUENCE [LARGE SCALE GENOMIC DNA]</scope>
    <source>
        <strain evidence="8 9">CBS 459.81</strain>
    </source>
</reference>
<keyword evidence="2 6" id="KW-0812">Transmembrane</keyword>
<feature type="transmembrane region" description="Helical" evidence="6">
    <location>
        <begin position="83"/>
        <end position="102"/>
    </location>
</feature>
<gene>
    <name evidence="8" type="ORF">K432DRAFT_424210</name>
</gene>
<dbReference type="InterPro" id="IPR020846">
    <property type="entry name" value="MFS_dom"/>
</dbReference>
<proteinExistence type="predicted"/>
<dbReference type="Gene3D" id="1.20.1250.20">
    <property type="entry name" value="MFS general substrate transporter like domains"/>
    <property type="match status" value="2"/>
</dbReference>
<keyword evidence="4 6" id="KW-0472">Membrane</keyword>
<dbReference type="OrthoDB" id="433512at2759"/>
<feature type="transmembrane region" description="Helical" evidence="6">
    <location>
        <begin position="40"/>
        <end position="63"/>
    </location>
</feature>
<feature type="domain" description="Major facilitator superfamily (MFS) profile" evidence="7">
    <location>
        <begin position="42"/>
        <end position="539"/>
    </location>
</feature>
<feature type="transmembrane region" description="Helical" evidence="6">
    <location>
        <begin position="146"/>
        <end position="165"/>
    </location>
</feature>
<evidence type="ECO:0000256" key="5">
    <source>
        <dbReference type="SAM" id="MobiDB-lite"/>
    </source>
</evidence>
<name>A0A8E2EEN8_9PEZI</name>
<keyword evidence="3 6" id="KW-1133">Transmembrane helix</keyword>
<dbReference type="PANTHER" id="PTHR24064">
    <property type="entry name" value="SOLUTE CARRIER FAMILY 22 MEMBER"/>
    <property type="match status" value="1"/>
</dbReference>
<feature type="transmembrane region" description="Helical" evidence="6">
    <location>
        <begin position="442"/>
        <end position="462"/>
    </location>
</feature>
<evidence type="ECO:0000256" key="1">
    <source>
        <dbReference type="ARBA" id="ARBA00004141"/>
    </source>
</evidence>
<dbReference type="Proteomes" id="UP000250266">
    <property type="component" value="Unassembled WGS sequence"/>
</dbReference>
<feature type="transmembrane region" description="Helical" evidence="6">
    <location>
        <begin position="177"/>
        <end position="203"/>
    </location>
</feature>
<evidence type="ECO:0000313" key="8">
    <source>
        <dbReference type="EMBL" id="OCK82380.1"/>
    </source>
</evidence>
<dbReference type="InterPro" id="IPR005828">
    <property type="entry name" value="MFS_sugar_transport-like"/>
</dbReference>
<dbReference type="PROSITE" id="PS50850">
    <property type="entry name" value="MFS"/>
    <property type="match status" value="1"/>
</dbReference>
<evidence type="ECO:0000256" key="2">
    <source>
        <dbReference type="ARBA" id="ARBA00022692"/>
    </source>
</evidence>
<dbReference type="AlphaFoldDB" id="A0A8E2EEN8"/>
<dbReference type="GO" id="GO:0016020">
    <property type="term" value="C:membrane"/>
    <property type="evidence" value="ECO:0007669"/>
    <property type="project" value="UniProtKB-SubCell"/>
</dbReference>
<evidence type="ECO:0000256" key="6">
    <source>
        <dbReference type="SAM" id="Phobius"/>
    </source>
</evidence>
<protein>
    <submittedName>
        <fullName evidence="8">MFS general substrate transporter</fullName>
    </submittedName>
</protein>
<dbReference type="InterPro" id="IPR005829">
    <property type="entry name" value="Sugar_transporter_CS"/>
</dbReference>
<dbReference type="EMBL" id="KV744890">
    <property type="protein sequence ID" value="OCK82380.1"/>
    <property type="molecule type" value="Genomic_DNA"/>
</dbReference>
<evidence type="ECO:0000256" key="3">
    <source>
        <dbReference type="ARBA" id="ARBA00022989"/>
    </source>
</evidence>
<organism evidence="8 9">
    <name type="scientific">Lepidopterella palustris CBS 459.81</name>
    <dbReference type="NCBI Taxonomy" id="1314670"/>
    <lineage>
        <taxon>Eukaryota</taxon>
        <taxon>Fungi</taxon>
        <taxon>Dikarya</taxon>
        <taxon>Ascomycota</taxon>
        <taxon>Pezizomycotina</taxon>
        <taxon>Dothideomycetes</taxon>
        <taxon>Pleosporomycetidae</taxon>
        <taxon>Mytilinidiales</taxon>
        <taxon>Argynnaceae</taxon>
        <taxon>Lepidopterella</taxon>
    </lineage>
</organism>
<feature type="transmembrane region" description="Helical" evidence="6">
    <location>
        <begin position="416"/>
        <end position="436"/>
    </location>
</feature>
<evidence type="ECO:0000256" key="4">
    <source>
        <dbReference type="ARBA" id="ARBA00023136"/>
    </source>
</evidence>
<comment type="subcellular location">
    <subcellularLocation>
        <location evidence="1">Membrane</location>
        <topology evidence="1">Multi-pass membrane protein</topology>
    </subcellularLocation>
</comment>
<dbReference type="SUPFAM" id="SSF103473">
    <property type="entry name" value="MFS general substrate transporter"/>
    <property type="match status" value="1"/>
</dbReference>
<feature type="transmembrane region" description="Helical" evidence="6">
    <location>
        <begin position="389"/>
        <end position="409"/>
    </location>
</feature>
<accession>A0A8E2EEN8</accession>
<feature type="region of interest" description="Disordered" evidence="5">
    <location>
        <begin position="577"/>
        <end position="607"/>
    </location>
</feature>
<feature type="transmembrane region" description="Helical" evidence="6">
    <location>
        <begin position="512"/>
        <end position="535"/>
    </location>
</feature>
<dbReference type="InterPro" id="IPR036259">
    <property type="entry name" value="MFS_trans_sf"/>
</dbReference>
<dbReference type="Pfam" id="PF00083">
    <property type="entry name" value="Sugar_tr"/>
    <property type="match status" value="1"/>
</dbReference>
<sequence length="637" mass="70567">MSTSSDTAIDLPSVATTGVSKRDRKLKCITELIDKNGFDWWVWAFACTGLFASSYGLFATNAISPALAFVYWNDDRFSSRETTINVITLTGSILGAVGFGYLGDRYSRVKSYQAALIIFILTTISICQCSEGVGGSLSIIDGLLAWRFFMGIATGAIYHLSAIITSEWAPVQSRSRMLAAVILMQPLAQLCIYIVSYCALAGLDRTYKLQRIDSKDYSVYRAMAAPIVDKYWRYVIGAGAIPALIPILLRCRITEAGRYTLQVNDKADQAIKDTNNHFGIVDFRSIQEGAELEDAIIGDNAPPKQFSIQDIKAVFITEKRWRYLFGLSLCCYITSFAYYGLGLNNQQTIAKLWTAQNKASIVDVPIWNPDNTQPDASIYEALKANLDRYMVVISICSIICGLVVVKWINYVPRRKMLAWSFIFVPAILGLTAISVLKNFHGIVLYCICQLVFNLGPNTLLFIMPAEVFPIRYRCVCCGICAASENFGALTSQALLGYLSIHGVSISHSETYVFGWSLVVLAAIMVLGALPAWGWIPDVQGIRTHGSYQISSLSLEDIEKRIHRNTVVLSSQVRGETGAQSRRVMSAPKTQLIPPGGEPNIRQDSSSVSQTLYEEEILGMREKAQARISSLHQQFKKD</sequence>
<feature type="transmembrane region" description="Helical" evidence="6">
    <location>
        <begin position="474"/>
        <end position="500"/>
    </location>
</feature>